<proteinExistence type="inferred from homology"/>
<evidence type="ECO:0000256" key="7">
    <source>
        <dbReference type="ARBA" id="ARBA00023180"/>
    </source>
</evidence>
<dbReference type="EMBL" id="LMYN01000049">
    <property type="protein sequence ID" value="KSA01596.1"/>
    <property type="molecule type" value="Genomic_DNA"/>
</dbReference>
<feature type="domain" description="PLA2c" evidence="11">
    <location>
        <begin position="32"/>
        <end position="596"/>
    </location>
</feature>
<keyword evidence="3 10" id="KW-0732">Signal</keyword>
<evidence type="ECO:0000259" key="11">
    <source>
        <dbReference type="PROSITE" id="PS51210"/>
    </source>
</evidence>
<protein>
    <recommendedName>
        <fullName evidence="2 10">Lysophospholipase</fullName>
        <ecNumber evidence="2 10">3.1.1.5</ecNumber>
    </recommendedName>
</protein>
<comment type="similarity">
    <text evidence="1 10">Belongs to the lysophospholipase family.</text>
</comment>
<dbReference type="GO" id="GO:0005783">
    <property type="term" value="C:endoplasmic reticulum"/>
    <property type="evidence" value="ECO:0007669"/>
    <property type="project" value="TreeGrafter"/>
</dbReference>
<evidence type="ECO:0000256" key="9">
    <source>
        <dbReference type="PROSITE-ProRule" id="PRU00555"/>
    </source>
</evidence>
<evidence type="ECO:0000256" key="4">
    <source>
        <dbReference type="ARBA" id="ARBA00022801"/>
    </source>
</evidence>
<evidence type="ECO:0000256" key="2">
    <source>
        <dbReference type="ARBA" id="ARBA00013274"/>
    </source>
</evidence>
<dbReference type="PANTHER" id="PTHR10728">
    <property type="entry name" value="CYTOSOLIC PHOSPHOLIPASE A2"/>
    <property type="match status" value="1"/>
</dbReference>
<dbReference type="GO" id="GO:0005886">
    <property type="term" value="C:plasma membrane"/>
    <property type="evidence" value="ECO:0007669"/>
    <property type="project" value="TreeGrafter"/>
</dbReference>
<dbReference type="SMART" id="SM00022">
    <property type="entry name" value="PLAc"/>
    <property type="match status" value="1"/>
</dbReference>
<gene>
    <name evidence="12" type="ORF">AC631_02671</name>
</gene>
<dbReference type="Gene3D" id="3.40.1090.10">
    <property type="entry name" value="Cytosolic phospholipase A2 catalytic domain"/>
    <property type="match status" value="1"/>
</dbReference>
<evidence type="ECO:0000256" key="8">
    <source>
        <dbReference type="ARBA" id="ARBA00059407"/>
    </source>
</evidence>
<dbReference type="GO" id="GO:0004622">
    <property type="term" value="F:phosphatidylcholine lysophospholipase activity"/>
    <property type="evidence" value="ECO:0007669"/>
    <property type="project" value="UniProtKB-EC"/>
</dbReference>
<dbReference type="GO" id="GO:0004623">
    <property type="term" value="F:phospholipase A2 activity"/>
    <property type="evidence" value="ECO:0007669"/>
    <property type="project" value="TreeGrafter"/>
</dbReference>
<dbReference type="EC" id="3.1.1.5" evidence="2 10"/>
<evidence type="ECO:0000256" key="3">
    <source>
        <dbReference type="ARBA" id="ARBA00022729"/>
    </source>
</evidence>
<name>A0A0V1PZQ3_9ASCO</name>
<dbReference type="PANTHER" id="PTHR10728:SF33">
    <property type="entry name" value="LYSOPHOSPHOLIPASE 1-RELATED"/>
    <property type="match status" value="1"/>
</dbReference>
<evidence type="ECO:0000256" key="5">
    <source>
        <dbReference type="ARBA" id="ARBA00022963"/>
    </source>
</evidence>
<dbReference type="SUPFAM" id="SSF52151">
    <property type="entry name" value="FabD/lysophospholipase-like"/>
    <property type="match status" value="1"/>
</dbReference>
<dbReference type="AlphaFoldDB" id="A0A0V1PZQ3"/>
<keyword evidence="5 9" id="KW-0442">Lipid degradation</keyword>
<keyword evidence="13" id="KW-1185">Reference proteome</keyword>
<organism evidence="12 13">
    <name type="scientific">Debaryomyces fabryi</name>
    <dbReference type="NCBI Taxonomy" id="58627"/>
    <lineage>
        <taxon>Eukaryota</taxon>
        <taxon>Fungi</taxon>
        <taxon>Dikarya</taxon>
        <taxon>Ascomycota</taxon>
        <taxon>Saccharomycotina</taxon>
        <taxon>Pichiomycetes</taxon>
        <taxon>Debaryomycetaceae</taxon>
        <taxon>Debaryomyces</taxon>
    </lineage>
</organism>
<evidence type="ECO:0000313" key="12">
    <source>
        <dbReference type="EMBL" id="KSA01596.1"/>
    </source>
</evidence>
<evidence type="ECO:0000256" key="10">
    <source>
        <dbReference type="RuleBase" id="RU362103"/>
    </source>
</evidence>
<dbReference type="Pfam" id="PF01735">
    <property type="entry name" value="PLA2_B"/>
    <property type="match status" value="1"/>
</dbReference>
<evidence type="ECO:0000256" key="1">
    <source>
        <dbReference type="ARBA" id="ARBA00008780"/>
    </source>
</evidence>
<comment type="function">
    <text evidence="8">Catalyzes the release of fatty acids from lysophospholipids. Phospholipase B may well contribute to pathogenicity by abetting the fungus in damaging and traversing host cell membranes, processes which likely increase the rapidity of disseminated infection.</text>
</comment>
<dbReference type="GO" id="GO:0005829">
    <property type="term" value="C:cytosol"/>
    <property type="evidence" value="ECO:0007669"/>
    <property type="project" value="TreeGrafter"/>
</dbReference>
<dbReference type="InterPro" id="IPR002642">
    <property type="entry name" value="LysoPLipase_cat_dom"/>
</dbReference>
<dbReference type="GO" id="GO:0005576">
    <property type="term" value="C:extracellular region"/>
    <property type="evidence" value="ECO:0007669"/>
    <property type="project" value="TreeGrafter"/>
</dbReference>
<dbReference type="FunFam" id="3.40.1090.10:FF:000010">
    <property type="entry name" value="Lysophospholipase"/>
    <property type="match status" value="1"/>
</dbReference>
<dbReference type="OrthoDB" id="4084751at2759"/>
<dbReference type="InterPro" id="IPR016035">
    <property type="entry name" value="Acyl_Trfase/lysoPLipase"/>
</dbReference>
<dbReference type="PROSITE" id="PS51210">
    <property type="entry name" value="PLA2C"/>
    <property type="match status" value="1"/>
</dbReference>
<reference evidence="12 13" key="1">
    <citation type="submission" date="2015-11" db="EMBL/GenBank/DDBJ databases">
        <title>The genome of Debaryomyces fabryi.</title>
        <authorList>
            <person name="Tafer H."/>
            <person name="Lopandic K."/>
        </authorList>
    </citation>
    <scope>NUCLEOTIDE SEQUENCE [LARGE SCALE GENOMIC DNA]</scope>
    <source>
        <strain evidence="12 13">CBS 789</strain>
    </source>
</reference>
<dbReference type="RefSeq" id="XP_015467698.1">
    <property type="nucleotide sequence ID" value="XM_015611501.1"/>
</dbReference>
<feature type="chain" id="PRO_5006773982" description="Lysophospholipase" evidence="10">
    <location>
        <begin position="20"/>
        <end position="666"/>
    </location>
</feature>
<keyword evidence="6 9" id="KW-0443">Lipid metabolism</keyword>
<feature type="signal peptide" evidence="10">
    <location>
        <begin position="1"/>
        <end position="19"/>
    </location>
</feature>
<sequence length="666" mass="74121">MKWLIFIYAIVILTIGAHAKSPSGGYAPGHVKCPSKKNLLREAKSISSDENKWLKERQKKTNQALINYLDNANLTDFDAKEFFEKNTSLSVNIGLAFSGGGYRAMLVGAGQLAALDNRTENADSEGLGGILQSSSYISALSGGAWLVGSLAMQEWPSVQDVVMHNPNDLWNLTITRQLVNQTSIFGLGIPLLTANLSEALTHLNHWQDADGKGIGYDLKSKNEAGFNTTLTDAWARALAYQLSTEGKDEYGSSATFSDIRNKKSFANHEMPFPILNALARQPDSIVYDENSTIIEFNPYEMGSFDSSVNSFIDIKYLGTNVRNGVPVNGTCVEGFDNAGYIIGTSSSLFNQFLNTLACDDCTTLNFLLKPIVKRVLTKLSRSYEDVALYKPNPFRNSEYATPGKLVKNESLYLIDGGLGGQTIPLATMMTKERAMDTVFAFDNDAWSNGSSLVATYARQFSEHGKSQICPYVPDEQNFLYQNLTARPTFFGCDASNLTDLVKDGVVPPVVIYIANRPFEYMTNTSTFKMTYTDKEKKAMIQNGFDTATRANMTLDEEWAACVGCAVIRREQERRGIEQSDQCKKCFKNYCWNGDRVIFDRTYYTPFNFTMTGKTNKSMDVDTLRDPYLLTGVSSLLKKRDINEVSMHLSTEDDDDYTEKIVPIINP</sequence>
<comment type="caution">
    <text evidence="12">The sequence shown here is derived from an EMBL/GenBank/DDBJ whole genome shotgun (WGS) entry which is preliminary data.</text>
</comment>
<keyword evidence="4 9" id="KW-0378">Hydrolase</keyword>
<dbReference type="Proteomes" id="UP000054251">
    <property type="component" value="Unassembled WGS sequence"/>
</dbReference>
<keyword evidence="7" id="KW-0325">Glycoprotein</keyword>
<dbReference type="GeneID" id="26839680"/>
<evidence type="ECO:0000313" key="13">
    <source>
        <dbReference type="Proteomes" id="UP000054251"/>
    </source>
</evidence>
<comment type="catalytic activity">
    <reaction evidence="10">
        <text>a 1-acyl-sn-glycero-3-phosphocholine + H2O = sn-glycerol 3-phosphocholine + a fatty acid + H(+)</text>
        <dbReference type="Rhea" id="RHEA:15177"/>
        <dbReference type="ChEBI" id="CHEBI:15377"/>
        <dbReference type="ChEBI" id="CHEBI:15378"/>
        <dbReference type="ChEBI" id="CHEBI:16870"/>
        <dbReference type="ChEBI" id="CHEBI:28868"/>
        <dbReference type="ChEBI" id="CHEBI:58168"/>
        <dbReference type="EC" id="3.1.1.5"/>
    </reaction>
</comment>
<dbReference type="GO" id="GO:0046475">
    <property type="term" value="P:glycerophospholipid catabolic process"/>
    <property type="evidence" value="ECO:0007669"/>
    <property type="project" value="TreeGrafter"/>
</dbReference>
<accession>A0A0V1PZQ3</accession>
<evidence type="ECO:0000256" key="6">
    <source>
        <dbReference type="ARBA" id="ARBA00023098"/>
    </source>
</evidence>